<dbReference type="PROSITE" id="PS51257">
    <property type="entry name" value="PROKAR_LIPOPROTEIN"/>
    <property type="match status" value="1"/>
</dbReference>
<dbReference type="RefSeq" id="WP_376921443.1">
    <property type="nucleotide sequence ID" value="NZ_JBHRSW010000049.1"/>
</dbReference>
<feature type="chain" id="PRO_5046948969" description="Cytochrome c domain-containing protein" evidence="2">
    <location>
        <begin position="23"/>
        <end position="280"/>
    </location>
</feature>
<protein>
    <recommendedName>
        <fullName evidence="5">Cytochrome c domain-containing protein</fullName>
    </recommendedName>
</protein>
<keyword evidence="2" id="KW-0732">Signal</keyword>
<evidence type="ECO:0000313" key="4">
    <source>
        <dbReference type="Proteomes" id="UP001595478"/>
    </source>
</evidence>
<comment type="caution">
    <text evidence="3">The sequence shown here is derived from an EMBL/GenBank/DDBJ whole genome shotgun (WGS) entry which is preliminary data.</text>
</comment>
<organism evidence="3 4">
    <name type="scientific">Agaribacter flavus</name>
    <dbReference type="NCBI Taxonomy" id="1902781"/>
    <lineage>
        <taxon>Bacteria</taxon>
        <taxon>Pseudomonadati</taxon>
        <taxon>Pseudomonadota</taxon>
        <taxon>Gammaproteobacteria</taxon>
        <taxon>Alteromonadales</taxon>
        <taxon>Alteromonadaceae</taxon>
        <taxon>Agaribacter</taxon>
    </lineage>
</organism>
<name>A0ABV7FVG3_9ALTE</name>
<reference evidence="4" key="1">
    <citation type="journal article" date="2019" name="Int. J. Syst. Evol. Microbiol.">
        <title>The Global Catalogue of Microorganisms (GCM) 10K type strain sequencing project: providing services to taxonomists for standard genome sequencing and annotation.</title>
        <authorList>
            <consortium name="The Broad Institute Genomics Platform"/>
            <consortium name="The Broad Institute Genome Sequencing Center for Infectious Disease"/>
            <person name="Wu L."/>
            <person name="Ma J."/>
        </authorList>
    </citation>
    <scope>NUCLEOTIDE SEQUENCE [LARGE SCALE GENOMIC DNA]</scope>
    <source>
        <strain evidence="4">KCTC 52473</strain>
    </source>
</reference>
<dbReference type="Proteomes" id="UP001595478">
    <property type="component" value="Unassembled WGS sequence"/>
</dbReference>
<feature type="signal peptide" evidence="2">
    <location>
        <begin position="1"/>
        <end position="22"/>
    </location>
</feature>
<accession>A0ABV7FVG3</accession>
<feature type="compositionally biased region" description="Polar residues" evidence="1">
    <location>
        <begin position="28"/>
        <end position="38"/>
    </location>
</feature>
<keyword evidence="4" id="KW-1185">Reference proteome</keyword>
<gene>
    <name evidence="3" type="ORF">ACFOHL_17010</name>
</gene>
<evidence type="ECO:0000256" key="2">
    <source>
        <dbReference type="SAM" id="SignalP"/>
    </source>
</evidence>
<feature type="compositionally biased region" description="Acidic residues" evidence="1">
    <location>
        <begin position="47"/>
        <end position="57"/>
    </location>
</feature>
<evidence type="ECO:0008006" key="5">
    <source>
        <dbReference type="Google" id="ProtNLM"/>
    </source>
</evidence>
<proteinExistence type="predicted"/>
<evidence type="ECO:0000256" key="1">
    <source>
        <dbReference type="SAM" id="MobiDB-lite"/>
    </source>
</evidence>
<sequence>MKRFIFMAIGFTLVFLLQACNAGDGQGLDTNGQPIDLNSTEPPSTEPEPEPEPEPEDDAVQANLASIHEKVLVPRCTQCHAGANAPLGLAMDDLDTTRTNLINVDSATNPTFKRVLPGDAENSFLYLKISGAPIAGNQMPLGEAPLDATTQETIKQWINNGAPIDRTDVVAVVKSVSQSGKNLSVDLVFSQMMDESTLTTDGIHLSDNNAGEITPDLIVIKWKNANELNLAFEGDITGYPSLQLRLNENARSSIFARNGTWLDGDRNGVEGGEFVYEISK</sequence>
<evidence type="ECO:0000313" key="3">
    <source>
        <dbReference type="EMBL" id="MFC3123324.1"/>
    </source>
</evidence>
<dbReference type="EMBL" id="JBHRSW010000049">
    <property type="protein sequence ID" value="MFC3123324.1"/>
    <property type="molecule type" value="Genomic_DNA"/>
</dbReference>
<feature type="region of interest" description="Disordered" evidence="1">
    <location>
        <begin position="27"/>
        <end position="57"/>
    </location>
</feature>